<organism evidence="3">
    <name type="scientific">Fundidesulfovibrio putealis</name>
    <dbReference type="NCBI Taxonomy" id="270496"/>
    <lineage>
        <taxon>Bacteria</taxon>
        <taxon>Pseudomonadati</taxon>
        <taxon>Thermodesulfobacteriota</taxon>
        <taxon>Desulfovibrionia</taxon>
        <taxon>Desulfovibrionales</taxon>
        <taxon>Desulfovibrionaceae</taxon>
        <taxon>Fundidesulfovibrio</taxon>
    </lineage>
</organism>
<keyword evidence="2" id="KW-1277">Toxin-antitoxin system</keyword>
<dbReference type="Gene3D" id="3.30.2310.20">
    <property type="entry name" value="RelE-like"/>
    <property type="match status" value="1"/>
</dbReference>
<comment type="caution">
    <text evidence="3">The sequence shown here is derived from an EMBL/GenBank/DDBJ whole genome shotgun (WGS) entry which is preliminary data.</text>
</comment>
<sequence>MAEWTIPALADFTAAMEHIAAVAPDLAGSIASRVHAAVARLEQFPGLGTPGRRKGTRELVLPRIPYVIVYRESPGIITILRFLHTSRIRPLQ</sequence>
<dbReference type="InterPro" id="IPR007712">
    <property type="entry name" value="RelE/ParE_toxin"/>
</dbReference>
<dbReference type="InterPro" id="IPR035093">
    <property type="entry name" value="RelE/ParE_toxin_dom_sf"/>
</dbReference>
<dbReference type="InterPro" id="IPR051803">
    <property type="entry name" value="TA_system_RelE-like_toxin"/>
</dbReference>
<dbReference type="AlphaFoldDB" id="A0A7C3WCG1"/>
<dbReference type="EMBL" id="DSRP01000121">
    <property type="protein sequence ID" value="HGG91665.1"/>
    <property type="molecule type" value="Genomic_DNA"/>
</dbReference>
<comment type="similarity">
    <text evidence="1">Belongs to the RelE toxin family.</text>
</comment>
<evidence type="ECO:0000256" key="2">
    <source>
        <dbReference type="ARBA" id="ARBA00022649"/>
    </source>
</evidence>
<dbReference type="PANTHER" id="PTHR33755:SF6">
    <property type="entry name" value="PLASMID STABILIZATION SYSTEM PROTEIN"/>
    <property type="match status" value="1"/>
</dbReference>
<evidence type="ECO:0000313" key="3">
    <source>
        <dbReference type="EMBL" id="HGG91665.1"/>
    </source>
</evidence>
<gene>
    <name evidence="3" type="ORF">ENR59_01775</name>
</gene>
<proteinExistence type="inferred from homology"/>
<evidence type="ECO:0000256" key="1">
    <source>
        <dbReference type="ARBA" id="ARBA00006226"/>
    </source>
</evidence>
<accession>A0A7C3WCG1</accession>
<dbReference type="PANTHER" id="PTHR33755">
    <property type="entry name" value="TOXIN PARE1-RELATED"/>
    <property type="match status" value="1"/>
</dbReference>
<dbReference type="Pfam" id="PF05016">
    <property type="entry name" value="ParE_toxin"/>
    <property type="match status" value="1"/>
</dbReference>
<protein>
    <submittedName>
        <fullName evidence="3">Type II toxin-antitoxin system RelE/ParE family toxin</fullName>
    </submittedName>
</protein>
<name>A0A7C3WCG1_9BACT</name>
<reference evidence="3" key="1">
    <citation type="journal article" date="2020" name="mSystems">
        <title>Genome- and Community-Level Interaction Insights into Carbon Utilization and Element Cycling Functions of Hydrothermarchaeota in Hydrothermal Sediment.</title>
        <authorList>
            <person name="Zhou Z."/>
            <person name="Liu Y."/>
            <person name="Xu W."/>
            <person name="Pan J."/>
            <person name="Luo Z.H."/>
            <person name="Li M."/>
        </authorList>
    </citation>
    <scope>NUCLEOTIDE SEQUENCE [LARGE SCALE GENOMIC DNA]</scope>
    <source>
        <strain evidence="3">SpSt-413</strain>
    </source>
</reference>